<dbReference type="PANTHER" id="PTHR43329">
    <property type="entry name" value="EPOXIDE HYDROLASE"/>
    <property type="match status" value="1"/>
</dbReference>
<evidence type="ECO:0000256" key="1">
    <source>
        <dbReference type="ARBA" id="ARBA00022801"/>
    </source>
</evidence>
<dbReference type="RefSeq" id="WP_082908583.1">
    <property type="nucleotide sequence ID" value="NZ_CP015961.1"/>
</dbReference>
<dbReference type="SUPFAM" id="SSF53474">
    <property type="entry name" value="alpha/beta-Hydrolases"/>
    <property type="match status" value="1"/>
</dbReference>
<accession>A0A173LME3</accession>
<dbReference type="InterPro" id="IPR029058">
    <property type="entry name" value="AB_hydrolase_fold"/>
</dbReference>
<dbReference type="Gene3D" id="3.40.50.1820">
    <property type="entry name" value="alpha/beta hydrolase"/>
    <property type="match status" value="1"/>
</dbReference>
<organism evidence="4 5">
    <name type="scientific">Dietzia timorensis</name>
    <dbReference type="NCBI Taxonomy" id="499555"/>
    <lineage>
        <taxon>Bacteria</taxon>
        <taxon>Bacillati</taxon>
        <taxon>Actinomycetota</taxon>
        <taxon>Actinomycetes</taxon>
        <taxon>Mycobacteriales</taxon>
        <taxon>Dietziaceae</taxon>
        <taxon>Dietzia</taxon>
    </lineage>
</organism>
<dbReference type="STRING" id="499555.BJL86_0947"/>
<dbReference type="AlphaFoldDB" id="A0A173LME3"/>
<sequence>MSNPSGSAPASRPVGFPHDNASVAQRLGGEAFSVEARGFTFDGYRAMPSASANGIPTVVLVHGWPQFASCWEEFARTLLDQGFEVVAFDQRGYSPGARPGEVEDYTLEQLTGDIDEVTRALGIDKFHLVGHDWGGIIGWIYAAAHPERLRSYTSLASPHPVGQLQATAEDPGQYKKMSYIRGIQADPDASRDALFADDAALLRALYGGAVDGETVAAYVERFREPGIMDAVLKYYQALGKGQLPPNLTVTVPTLYIWGDQDIAFSRSSADKSAEFVSGEYKFVDLAGASHWLPEERADEIAPEICAWIAVHEG</sequence>
<feature type="region of interest" description="Disordered" evidence="2">
    <location>
        <begin position="1"/>
        <end position="20"/>
    </location>
</feature>
<evidence type="ECO:0000313" key="5">
    <source>
        <dbReference type="Proteomes" id="UP000186104"/>
    </source>
</evidence>
<protein>
    <submittedName>
        <fullName evidence="4">AB hydrolase superfamily protein YfhM</fullName>
    </submittedName>
</protein>
<dbReference type="GO" id="GO:0016787">
    <property type="term" value="F:hydrolase activity"/>
    <property type="evidence" value="ECO:0007669"/>
    <property type="project" value="UniProtKB-KW"/>
</dbReference>
<dbReference type="KEGG" id="dtm:BJL86_0947"/>
<evidence type="ECO:0000259" key="3">
    <source>
        <dbReference type="Pfam" id="PF00561"/>
    </source>
</evidence>
<gene>
    <name evidence="4" type="ORF">BJL86_0947</name>
</gene>
<dbReference type="Pfam" id="PF00561">
    <property type="entry name" value="Abhydrolase_1"/>
    <property type="match status" value="1"/>
</dbReference>
<feature type="domain" description="AB hydrolase-1" evidence="3">
    <location>
        <begin position="56"/>
        <end position="296"/>
    </location>
</feature>
<evidence type="ECO:0000256" key="2">
    <source>
        <dbReference type="SAM" id="MobiDB-lite"/>
    </source>
</evidence>
<keyword evidence="1 4" id="KW-0378">Hydrolase</keyword>
<keyword evidence="5" id="KW-1185">Reference proteome</keyword>
<dbReference type="EMBL" id="CP015961">
    <property type="protein sequence ID" value="ANI91740.1"/>
    <property type="molecule type" value="Genomic_DNA"/>
</dbReference>
<proteinExistence type="predicted"/>
<dbReference type="PRINTS" id="PR00412">
    <property type="entry name" value="EPOXHYDRLASE"/>
</dbReference>
<evidence type="ECO:0000313" key="4">
    <source>
        <dbReference type="EMBL" id="ANI91740.1"/>
    </source>
</evidence>
<reference evidence="4 5" key="1">
    <citation type="submission" date="2016-06" db="EMBL/GenBank/DDBJ databases">
        <title>Complete genome sequence of a saline-alkali tolerant type strain Dietzia timorensis ID05-A0528T.</title>
        <authorList>
            <person name="Wu X."/>
        </authorList>
    </citation>
    <scope>NUCLEOTIDE SEQUENCE [LARGE SCALE GENOMIC DNA]</scope>
    <source>
        <strain evidence="4 5">ID05-A0528</strain>
    </source>
</reference>
<dbReference type="InterPro" id="IPR000639">
    <property type="entry name" value="Epox_hydrolase-like"/>
</dbReference>
<name>A0A173LME3_9ACTN</name>
<dbReference type="Proteomes" id="UP000186104">
    <property type="component" value="Chromosome"/>
</dbReference>
<dbReference type="OrthoDB" id="2987348at2"/>
<dbReference type="PRINTS" id="PR00111">
    <property type="entry name" value="ABHYDROLASE"/>
</dbReference>
<dbReference type="InterPro" id="IPR000073">
    <property type="entry name" value="AB_hydrolase_1"/>
</dbReference>